<proteinExistence type="predicted"/>
<dbReference type="Proteomes" id="UP000324222">
    <property type="component" value="Unassembled WGS sequence"/>
</dbReference>
<evidence type="ECO:0000313" key="3">
    <source>
        <dbReference type="EMBL" id="MPC27071.1"/>
    </source>
</evidence>
<dbReference type="AlphaFoldDB" id="A0A5B7DZD2"/>
<feature type="transmembrane region" description="Helical" evidence="2">
    <location>
        <begin position="50"/>
        <end position="69"/>
    </location>
</feature>
<keyword evidence="2" id="KW-0812">Transmembrane</keyword>
<evidence type="ECO:0000256" key="1">
    <source>
        <dbReference type="SAM" id="MobiDB-lite"/>
    </source>
</evidence>
<accession>A0A5B7DZD2</accession>
<gene>
    <name evidence="3" type="ORF">E2C01_020226</name>
</gene>
<comment type="caution">
    <text evidence="3">The sequence shown here is derived from an EMBL/GenBank/DDBJ whole genome shotgun (WGS) entry which is preliminary data.</text>
</comment>
<evidence type="ECO:0000313" key="4">
    <source>
        <dbReference type="Proteomes" id="UP000324222"/>
    </source>
</evidence>
<evidence type="ECO:0000256" key="2">
    <source>
        <dbReference type="SAM" id="Phobius"/>
    </source>
</evidence>
<protein>
    <submittedName>
        <fullName evidence="3">Uncharacterized protein</fullName>
    </submittedName>
</protein>
<sequence length="101" mass="10830">MKGYNDTKEAAKKPSSSESPESEESPAKLSYLWGGGVTVHITASFIGNKVLILAAILLILVALLGLLTHPTHVRIWFVRIAVIKVVVAAATHLLQGKWSGL</sequence>
<name>A0A5B7DZD2_PORTR</name>
<keyword evidence="2" id="KW-0472">Membrane</keyword>
<keyword evidence="4" id="KW-1185">Reference proteome</keyword>
<organism evidence="3 4">
    <name type="scientific">Portunus trituberculatus</name>
    <name type="common">Swimming crab</name>
    <name type="synonym">Neptunus trituberculatus</name>
    <dbReference type="NCBI Taxonomy" id="210409"/>
    <lineage>
        <taxon>Eukaryota</taxon>
        <taxon>Metazoa</taxon>
        <taxon>Ecdysozoa</taxon>
        <taxon>Arthropoda</taxon>
        <taxon>Crustacea</taxon>
        <taxon>Multicrustacea</taxon>
        <taxon>Malacostraca</taxon>
        <taxon>Eumalacostraca</taxon>
        <taxon>Eucarida</taxon>
        <taxon>Decapoda</taxon>
        <taxon>Pleocyemata</taxon>
        <taxon>Brachyura</taxon>
        <taxon>Eubrachyura</taxon>
        <taxon>Portunoidea</taxon>
        <taxon>Portunidae</taxon>
        <taxon>Portuninae</taxon>
        <taxon>Portunus</taxon>
    </lineage>
</organism>
<dbReference type="EMBL" id="VSRR010001687">
    <property type="protein sequence ID" value="MPC27071.1"/>
    <property type="molecule type" value="Genomic_DNA"/>
</dbReference>
<reference evidence="3 4" key="1">
    <citation type="submission" date="2019-05" db="EMBL/GenBank/DDBJ databases">
        <title>Another draft genome of Portunus trituberculatus and its Hox gene families provides insights of decapod evolution.</title>
        <authorList>
            <person name="Jeong J.-H."/>
            <person name="Song I."/>
            <person name="Kim S."/>
            <person name="Choi T."/>
            <person name="Kim D."/>
            <person name="Ryu S."/>
            <person name="Kim W."/>
        </authorList>
    </citation>
    <scope>NUCLEOTIDE SEQUENCE [LARGE SCALE GENOMIC DNA]</scope>
    <source>
        <tissue evidence="3">Muscle</tissue>
    </source>
</reference>
<keyword evidence="2" id="KW-1133">Transmembrane helix</keyword>
<feature type="region of interest" description="Disordered" evidence="1">
    <location>
        <begin position="1"/>
        <end position="25"/>
    </location>
</feature>
<feature type="compositionally biased region" description="Basic and acidic residues" evidence="1">
    <location>
        <begin position="1"/>
        <end position="12"/>
    </location>
</feature>
<feature type="transmembrane region" description="Helical" evidence="2">
    <location>
        <begin position="75"/>
        <end position="94"/>
    </location>
</feature>